<evidence type="ECO:0000313" key="1">
    <source>
        <dbReference type="EMBL" id="ETR70899.1"/>
    </source>
</evidence>
<name>A0A1V1P7M3_9BACT</name>
<gene>
    <name evidence="1" type="ORF">OMM_08481</name>
</gene>
<protein>
    <submittedName>
        <fullName evidence="1">Uncharacterized protein</fullName>
    </submittedName>
</protein>
<dbReference type="AlphaFoldDB" id="A0A1V1P7M3"/>
<reference evidence="2" key="1">
    <citation type="submission" date="2012-11" db="EMBL/GenBank/DDBJ databases">
        <authorList>
            <person name="Lucero-Rivera Y.E."/>
            <person name="Tovar-Ramirez D."/>
        </authorList>
    </citation>
    <scope>NUCLEOTIDE SEQUENCE [LARGE SCALE GENOMIC DNA]</scope>
    <source>
        <strain evidence="2">Araruama</strain>
    </source>
</reference>
<dbReference type="EMBL" id="ATBP01000352">
    <property type="protein sequence ID" value="ETR70899.1"/>
    <property type="molecule type" value="Genomic_DNA"/>
</dbReference>
<sequence>MLQTITPEVCNKLGEIGFEEDDINSIQMLHELKTRNYSVDIKKLIKQVAFKHLTVGISETFEKNMWNDENFLEIAEKVRGGQYVEKY</sequence>
<accession>A0A1V1P7M3</accession>
<proteinExistence type="predicted"/>
<evidence type="ECO:0000313" key="2">
    <source>
        <dbReference type="Proteomes" id="UP000189670"/>
    </source>
</evidence>
<organism evidence="1 2">
    <name type="scientific">Candidatus Magnetoglobus multicellularis str. Araruama</name>
    <dbReference type="NCBI Taxonomy" id="890399"/>
    <lineage>
        <taxon>Bacteria</taxon>
        <taxon>Pseudomonadati</taxon>
        <taxon>Thermodesulfobacteriota</taxon>
        <taxon>Desulfobacteria</taxon>
        <taxon>Desulfobacterales</taxon>
        <taxon>Desulfobacteraceae</taxon>
        <taxon>Candidatus Magnetoglobus</taxon>
    </lineage>
</organism>
<dbReference type="Proteomes" id="UP000189670">
    <property type="component" value="Unassembled WGS sequence"/>
</dbReference>
<comment type="caution">
    <text evidence="1">The sequence shown here is derived from an EMBL/GenBank/DDBJ whole genome shotgun (WGS) entry which is preliminary data.</text>
</comment>